<evidence type="ECO:0000256" key="1">
    <source>
        <dbReference type="ARBA" id="ARBA00023015"/>
    </source>
</evidence>
<dbReference type="PROSITE" id="PS00622">
    <property type="entry name" value="HTH_LUXR_1"/>
    <property type="match status" value="1"/>
</dbReference>
<dbReference type="GO" id="GO:0003677">
    <property type="term" value="F:DNA binding"/>
    <property type="evidence" value="ECO:0007669"/>
    <property type="project" value="UniProtKB-KW"/>
</dbReference>
<sequence length="265" mass="29682">MTDQRAFFDLLDIMENEKLVEAKRFFALMRSTFSIANLLYVDVDVLTSGFVVHRLHHTYSASAVRTYIDEGFLRIDPILRSAMGSIRPVDWAAARKLYPESEQLFSAAAHHGLGVNGITLPLAAPPRRLAFLAIHADVPAEEWPAYRRCHLRDFQLLANLFHAALLENENRIELSNHDAGSLTNRETEVLGWAAAGKSYWEIGTILGISERTVRFFMTNARRKLNVVSNAQAVAQAVRRDLIPASAECDSLGIERSRYRGNCGGL</sequence>
<evidence type="ECO:0000256" key="2">
    <source>
        <dbReference type="ARBA" id="ARBA00023125"/>
    </source>
</evidence>
<dbReference type="PATRIC" id="fig|348824.6.peg.4571"/>
<keyword evidence="1" id="KW-0805">Transcription regulation</keyword>
<dbReference type="GO" id="GO:0006355">
    <property type="term" value="P:regulation of DNA-templated transcription"/>
    <property type="evidence" value="ECO:0007669"/>
    <property type="project" value="InterPro"/>
</dbReference>
<keyword evidence="2" id="KW-0238">DNA-binding</keyword>
<protein>
    <submittedName>
        <fullName evidence="5">Transcriptional regulator NgrR, LuxR family</fullName>
    </submittedName>
</protein>
<dbReference type="Gene3D" id="3.30.450.80">
    <property type="entry name" value="Transcription factor LuxR-like, autoinducer-binding domain"/>
    <property type="match status" value="1"/>
</dbReference>
<dbReference type="PANTHER" id="PTHR44688">
    <property type="entry name" value="DNA-BINDING TRANSCRIPTIONAL ACTIVATOR DEVR_DOSR"/>
    <property type="match status" value="1"/>
</dbReference>
<keyword evidence="5" id="KW-0614">Plasmid</keyword>
<dbReference type="Proteomes" id="UP000019443">
    <property type="component" value="Plasmid pLPU83a"/>
</dbReference>
<organism evidence="5 6">
    <name type="scientific">Rhizobium favelukesii</name>
    <dbReference type="NCBI Taxonomy" id="348824"/>
    <lineage>
        <taxon>Bacteria</taxon>
        <taxon>Pseudomonadati</taxon>
        <taxon>Pseudomonadota</taxon>
        <taxon>Alphaproteobacteria</taxon>
        <taxon>Hyphomicrobiales</taxon>
        <taxon>Rhizobiaceae</taxon>
        <taxon>Rhizobium/Agrobacterium group</taxon>
        <taxon>Rhizobium</taxon>
    </lineage>
</organism>
<dbReference type="EMBL" id="HG916853">
    <property type="protein sequence ID" value="CDM59898.1"/>
    <property type="molecule type" value="Genomic_DNA"/>
</dbReference>
<dbReference type="PROSITE" id="PS50043">
    <property type="entry name" value="HTH_LUXR_2"/>
    <property type="match status" value="1"/>
</dbReference>
<geneLocation type="plasmid" evidence="5 6">
    <name>pLPU83a</name>
</geneLocation>
<dbReference type="HOGENOM" id="CLU_072786_2_0_5"/>
<reference evidence="5" key="1">
    <citation type="submission" date="2013-11" db="EMBL/GenBank/DDBJ databases">
        <title>Draft genome sequence of the broad-host-range Rhizobium sp. LPU83 strain, a member of the low-genetic diversity Oregon-like Rhizobium sp. group.</title>
        <authorList>
            <person name="Wibberg D."/>
            <person name="Puehler A."/>
            <person name="Schlueter A."/>
        </authorList>
    </citation>
    <scope>NUCLEOTIDE SEQUENCE [LARGE SCALE GENOMIC DNA]</scope>
    <source>
        <strain evidence="5">LPU83</strain>
        <plasmid evidence="5">pLPU83a</plasmid>
    </source>
</reference>
<name>W6RLS5_9HYPH</name>
<evidence type="ECO:0000256" key="3">
    <source>
        <dbReference type="ARBA" id="ARBA00023163"/>
    </source>
</evidence>
<dbReference type="InterPro" id="IPR036388">
    <property type="entry name" value="WH-like_DNA-bd_sf"/>
</dbReference>
<dbReference type="SUPFAM" id="SSF46894">
    <property type="entry name" value="C-terminal effector domain of the bipartite response regulators"/>
    <property type="match status" value="1"/>
</dbReference>
<evidence type="ECO:0000313" key="6">
    <source>
        <dbReference type="Proteomes" id="UP000019443"/>
    </source>
</evidence>
<proteinExistence type="predicted"/>
<dbReference type="PANTHER" id="PTHR44688:SF16">
    <property type="entry name" value="DNA-BINDING TRANSCRIPTIONAL ACTIVATOR DEVR_DOSR"/>
    <property type="match status" value="1"/>
</dbReference>
<accession>W6RLS5</accession>
<dbReference type="CDD" id="cd06170">
    <property type="entry name" value="LuxR_C_like"/>
    <property type="match status" value="1"/>
</dbReference>
<dbReference type="Gene3D" id="1.10.10.10">
    <property type="entry name" value="Winged helix-like DNA-binding domain superfamily/Winged helix DNA-binding domain"/>
    <property type="match status" value="1"/>
</dbReference>
<dbReference type="SUPFAM" id="SSF75516">
    <property type="entry name" value="Pheromone-binding domain of LuxR-like quorum-sensing transcription factors"/>
    <property type="match status" value="1"/>
</dbReference>
<gene>
    <name evidence="5" type="ORF">LPU83_pLPU83a_0057</name>
</gene>
<evidence type="ECO:0000259" key="4">
    <source>
        <dbReference type="PROSITE" id="PS50043"/>
    </source>
</evidence>
<dbReference type="Pfam" id="PF00196">
    <property type="entry name" value="GerE"/>
    <property type="match status" value="1"/>
</dbReference>
<evidence type="ECO:0000313" key="5">
    <source>
        <dbReference type="EMBL" id="CDM59898.1"/>
    </source>
</evidence>
<dbReference type="InterPro" id="IPR036693">
    <property type="entry name" value="TF_LuxR_autoind-bd_dom_sf"/>
</dbReference>
<dbReference type="InterPro" id="IPR000792">
    <property type="entry name" value="Tscrpt_reg_LuxR_C"/>
</dbReference>
<dbReference type="KEGG" id="rhl:LPU83_pLPU83a_0057"/>
<dbReference type="InterPro" id="IPR005143">
    <property type="entry name" value="TF_LuxR_autoind-bd_dom"/>
</dbReference>
<keyword evidence="3" id="KW-0804">Transcription</keyword>
<dbReference type="eggNOG" id="COG2197">
    <property type="taxonomic scope" value="Bacteria"/>
</dbReference>
<feature type="domain" description="HTH luxR-type" evidence="4">
    <location>
        <begin position="175"/>
        <end position="240"/>
    </location>
</feature>
<dbReference type="SMART" id="SM00421">
    <property type="entry name" value="HTH_LUXR"/>
    <property type="match status" value="1"/>
</dbReference>
<dbReference type="InterPro" id="IPR016032">
    <property type="entry name" value="Sig_transdc_resp-reg_C-effctor"/>
</dbReference>
<keyword evidence="6" id="KW-1185">Reference proteome</keyword>
<dbReference type="AlphaFoldDB" id="W6RLS5"/>
<dbReference type="Pfam" id="PF03472">
    <property type="entry name" value="Autoind_bind"/>
    <property type="match status" value="1"/>
</dbReference>
<dbReference type="PRINTS" id="PR00038">
    <property type="entry name" value="HTHLUXR"/>
</dbReference>